<feature type="domain" description="Histidine kinase" evidence="3">
    <location>
        <begin position="878"/>
        <end position="1071"/>
    </location>
</feature>
<keyword evidence="1" id="KW-0597">Phosphoprotein</keyword>
<dbReference type="Gene3D" id="2.130.10.10">
    <property type="entry name" value="YVTN repeat-like/Quinoprotein amine dehydrogenase"/>
    <property type="match status" value="6"/>
</dbReference>
<dbReference type="GO" id="GO:0000155">
    <property type="term" value="F:phosphorelay sensor kinase activity"/>
    <property type="evidence" value="ECO:0007669"/>
    <property type="project" value="InterPro"/>
</dbReference>
<dbReference type="Gene3D" id="3.30.565.10">
    <property type="entry name" value="Histidine kinase-like ATPase, C-terminal domain"/>
    <property type="match status" value="1"/>
</dbReference>
<protein>
    <recommendedName>
        <fullName evidence="3">Histidine kinase domain-containing protein</fullName>
    </recommendedName>
</protein>
<keyword evidence="2" id="KW-0472">Membrane</keyword>
<proteinExistence type="predicted"/>
<keyword evidence="2" id="KW-0812">Transmembrane</keyword>
<dbReference type="PANTHER" id="PTHR43547">
    <property type="entry name" value="TWO-COMPONENT HISTIDINE KINASE"/>
    <property type="match status" value="1"/>
</dbReference>
<name>A0A6C0GSD7_9BACT</name>
<dbReference type="Gene3D" id="2.60.40.10">
    <property type="entry name" value="Immunoglobulins"/>
    <property type="match status" value="1"/>
</dbReference>
<dbReference type="Pfam" id="PF07494">
    <property type="entry name" value="Reg_prop"/>
    <property type="match status" value="9"/>
</dbReference>
<organism evidence="4 5">
    <name type="scientific">Rhodocytophaga rosea</name>
    <dbReference type="NCBI Taxonomy" id="2704465"/>
    <lineage>
        <taxon>Bacteria</taxon>
        <taxon>Pseudomonadati</taxon>
        <taxon>Bacteroidota</taxon>
        <taxon>Cytophagia</taxon>
        <taxon>Cytophagales</taxon>
        <taxon>Rhodocytophagaceae</taxon>
        <taxon>Rhodocytophaga</taxon>
    </lineage>
</organism>
<dbReference type="Proteomes" id="UP000480178">
    <property type="component" value="Chromosome"/>
</dbReference>
<dbReference type="CDD" id="cd16917">
    <property type="entry name" value="HATPase_UhpB-NarQ-NarX-like"/>
    <property type="match status" value="1"/>
</dbReference>
<dbReference type="Pfam" id="PF07730">
    <property type="entry name" value="HisKA_3"/>
    <property type="match status" value="1"/>
</dbReference>
<feature type="transmembrane region" description="Helical" evidence="2">
    <location>
        <begin position="828"/>
        <end position="846"/>
    </location>
</feature>
<dbReference type="SUPFAM" id="SSF55874">
    <property type="entry name" value="ATPase domain of HSP90 chaperone/DNA topoisomerase II/histidine kinase"/>
    <property type="match status" value="1"/>
</dbReference>
<dbReference type="SUPFAM" id="SSF63829">
    <property type="entry name" value="Calcium-dependent phosphotriesterase"/>
    <property type="match status" value="4"/>
</dbReference>
<keyword evidence="2" id="KW-1133">Transmembrane helix</keyword>
<dbReference type="InterPro" id="IPR036890">
    <property type="entry name" value="HATPase_C_sf"/>
</dbReference>
<sequence length="1073" mass="123071">MAGAMYFYRYQKLLFFFTGILIYGTLVTVQAQDNTANFDHISVEDGLSQSEVYSILKDSQGFMWFGTVDGLNKYNGYNFIHYKHDPFDTTTLSHNHINTLYEDKAGDLWVGTFDGLNKLDKTTHTFIRLNHILRKNSLETSPISVTSIYEDRFNTIWVGTSQGLKRLIPAGKKNEYKTYSYINDSTQIHSLSHNWINTIFEDKTGSIWVGTAKGLNLLTIKESDKQPQDQKILFTHAYNDDNPIFDISYPSVTGIADDHYGNLWVATSKGLNRLDVKAGSVEYYYHEPDNHMSLSDNVIEALLVDQKGHIWVGTQASGICKLILKDKETVAEILHYKDDFFANKGLKSDMIYSLYESSDANEDVVWIGTRGAGVQTYSRSKNKFVLWNRITGQDKSSASNSTFAIFTDKTDHLWIGTQNGVYRINRQTNQTSRYYYNPNNVRSLSDDLIQQIYEDKHGTIWIGTHFGLNKFDPAKESFTRIYFDDHGKKYLENKIVTMFEDQEGNFWIGTGLDLKQYDRVTGETKSYNHNFNDSHNYRSMFITCINQDQNHNLWIGTLFGLYKFDAKQGTFKQYLHQKDDPHSLNSNMVWSILLDEKGVLWLSTDQGINKMIVENGKEKFIHYNEKNGLSNNFIYGMVTDAKGCIWMSSNLGLSRFNPETETFKNFDVTDGLPNNEFNSGAYHKSNKGELFFGGNSGVVSFDPESIQDNIHNPQIQLTSFKKFEKPLNLDSLLAANAEIKLNYKENFFSFDFVALDYTNPRKNQYAFKLDGLHDEWLYIGNRRFASFTNLSPGTYTFRVKGSNSDGIWNEKQEATVKIVILPPFWRTYWFYIITIAILVVAFKLFYDYRVKRKVYRLMEMEKVKLAENERVRKLAAEDLHDEFGNRLTRISLLTELIKARLNGHGAEVSDLLTKISDNSNQLYQGTKDFIWSINPDNDSLYEVAIRLKDFGDDLFDKTSTTFNASGINHALKPIMLPMGDSRHLILLFKEAMSNILKHAKSTQVLLCFEVNEDQVSIILTDNGVGFEKEREKAGNGLMNMNSRAKKLSGSLDICSSKAEGTKIRFSLLIPQTV</sequence>
<dbReference type="InterPro" id="IPR011123">
    <property type="entry name" value="Y_Y_Y"/>
</dbReference>
<dbReference type="Gene3D" id="1.20.5.1930">
    <property type="match status" value="1"/>
</dbReference>
<keyword evidence="5" id="KW-1185">Reference proteome</keyword>
<evidence type="ECO:0000256" key="1">
    <source>
        <dbReference type="ARBA" id="ARBA00022553"/>
    </source>
</evidence>
<dbReference type="PROSITE" id="PS50109">
    <property type="entry name" value="HIS_KIN"/>
    <property type="match status" value="1"/>
</dbReference>
<evidence type="ECO:0000256" key="2">
    <source>
        <dbReference type="SAM" id="Phobius"/>
    </source>
</evidence>
<evidence type="ECO:0000259" key="3">
    <source>
        <dbReference type="PROSITE" id="PS50109"/>
    </source>
</evidence>
<dbReference type="AlphaFoldDB" id="A0A6C0GSD7"/>
<dbReference type="FunFam" id="2.60.40.10:FF:000791">
    <property type="entry name" value="Two-component system sensor histidine kinase/response regulator"/>
    <property type="match status" value="1"/>
</dbReference>
<dbReference type="PANTHER" id="PTHR43547:SF2">
    <property type="entry name" value="HYBRID SIGNAL TRANSDUCTION HISTIDINE KINASE C"/>
    <property type="match status" value="1"/>
</dbReference>
<dbReference type="SMART" id="SM00387">
    <property type="entry name" value="HATPase_c"/>
    <property type="match status" value="1"/>
</dbReference>
<dbReference type="InterPro" id="IPR005467">
    <property type="entry name" value="His_kinase_dom"/>
</dbReference>
<dbReference type="InterPro" id="IPR003594">
    <property type="entry name" value="HATPase_dom"/>
</dbReference>
<dbReference type="GO" id="GO:0046983">
    <property type="term" value="F:protein dimerization activity"/>
    <property type="evidence" value="ECO:0007669"/>
    <property type="project" value="InterPro"/>
</dbReference>
<dbReference type="InterPro" id="IPR011712">
    <property type="entry name" value="Sig_transdc_His_kin_sub3_dim/P"/>
</dbReference>
<dbReference type="Pfam" id="PF07495">
    <property type="entry name" value="Y_Y_Y"/>
    <property type="match status" value="1"/>
</dbReference>
<dbReference type="GO" id="GO:0016020">
    <property type="term" value="C:membrane"/>
    <property type="evidence" value="ECO:0007669"/>
    <property type="project" value="InterPro"/>
</dbReference>
<dbReference type="EMBL" id="CP048222">
    <property type="protein sequence ID" value="QHT70523.1"/>
    <property type="molecule type" value="Genomic_DNA"/>
</dbReference>
<reference evidence="4 5" key="1">
    <citation type="submission" date="2020-01" db="EMBL/GenBank/DDBJ databases">
        <authorList>
            <person name="Kim M.K."/>
        </authorList>
    </citation>
    <scope>NUCLEOTIDE SEQUENCE [LARGE SCALE GENOMIC DNA]</scope>
    <source>
        <strain evidence="4 5">172606-1</strain>
    </source>
</reference>
<evidence type="ECO:0000313" key="5">
    <source>
        <dbReference type="Proteomes" id="UP000480178"/>
    </source>
</evidence>
<gene>
    <name evidence="4" type="ORF">GXP67_29665</name>
</gene>
<evidence type="ECO:0000313" key="4">
    <source>
        <dbReference type="EMBL" id="QHT70523.1"/>
    </source>
</evidence>
<accession>A0A6C0GSD7</accession>
<dbReference type="InterPro" id="IPR013783">
    <property type="entry name" value="Ig-like_fold"/>
</dbReference>
<dbReference type="RefSeq" id="WP_162446500.1">
    <property type="nucleotide sequence ID" value="NZ_CP048222.1"/>
</dbReference>
<dbReference type="Pfam" id="PF02518">
    <property type="entry name" value="HATPase_c"/>
    <property type="match status" value="1"/>
</dbReference>
<dbReference type="InterPro" id="IPR011110">
    <property type="entry name" value="Reg_prop"/>
</dbReference>
<dbReference type="KEGG" id="rhoz:GXP67_29665"/>
<dbReference type="InterPro" id="IPR015943">
    <property type="entry name" value="WD40/YVTN_repeat-like_dom_sf"/>
</dbReference>